<evidence type="ECO:0008006" key="6">
    <source>
        <dbReference type="Google" id="ProtNLM"/>
    </source>
</evidence>
<feature type="compositionally biased region" description="Basic and acidic residues" evidence="3">
    <location>
        <begin position="571"/>
        <end position="580"/>
    </location>
</feature>
<keyword evidence="5" id="KW-1185">Reference proteome</keyword>
<gene>
    <name evidence="4" type="ORF">D9758_011615</name>
</gene>
<dbReference type="OrthoDB" id="10255174at2759"/>
<feature type="compositionally biased region" description="Basic and acidic residues" evidence="3">
    <location>
        <begin position="587"/>
        <end position="599"/>
    </location>
</feature>
<name>A0A8H5FSF2_9AGAR</name>
<keyword evidence="2" id="KW-0175">Coiled coil</keyword>
<dbReference type="InterPro" id="IPR050452">
    <property type="entry name" value="Metacaspase"/>
</dbReference>
<evidence type="ECO:0000313" key="4">
    <source>
        <dbReference type="EMBL" id="KAF5347053.1"/>
    </source>
</evidence>
<dbReference type="Proteomes" id="UP000559256">
    <property type="component" value="Unassembled WGS sequence"/>
</dbReference>
<dbReference type="AlphaFoldDB" id="A0A8H5FSF2"/>
<dbReference type="PANTHER" id="PTHR48104:SF30">
    <property type="entry name" value="METACASPASE-1"/>
    <property type="match status" value="1"/>
</dbReference>
<evidence type="ECO:0000256" key="2">
    <source>
        <dbReference type="SAM" id="Coils"/>
    </source>
</evidence>
<comment type="caution">
    <text evidence="4">The sequence shown here is derived from an EMBL/GenBank/DDBJ whole genome shotgun (WGS) entry which is preliminary data.</text>
</comment>
<organism evidence="4 5">
    <name type="scientific">Tetrapyrgos nigripes</name>
    <dbReference type="NCBI Taxonomy" id="182062"/>
    <lineage>
        <taxon>Eukaryota</taxon>
        <taxon>Fungi</taxon>
        <taxon>Dikarya</taxon>
        <taxon>Basidiomycota</taxon>
        <taxon>Agaricomycotina</taxon>
        <taxon>Agaricomycetes</taxon>
        <taxon>Agaricomycetidae</taxon>
        <taxon>Agaricales</taxon>
        <taxon>Marasmiineae</taxon>
        <taxon>Marasmiaceae</taxon>
        <taxon>Tetrapyrgos</taxon>
    </lineage>
</organism>
<reference evidence="4 5" key="1">
    <citation type="journal article" date="2020" name="ISME J.">
        <title>Uncovering the hidden diversity of litter-decomposition mechanisms in mushroom-forming fungi.</title>
        <authorList>
            <person name="Floudas D."/>
            <person name="Bentzer J."/>
            <person name="Ahren D."/>
            <person name="Johansson T."/>
            <person name="Persson P."/>
            <person name="Tunlid A."/>
        </authorList>
    </citation>
    <scope>NUCLEOTIDE SEQUENCE [LARGE SCALE GENOMIC DNA]</scope>
    <source>
        <strain evidence="4 5">CBS 291.85</strain>
    </source>
</reference>
<dbReference type="Gene3D" id="3.40.50.1460">
    <property type="match status" value="1"/>
</dbReference>
<proteinExistence type="inferred from homology"/>
<accession>A0A8H5FSF2</accession>
<evidence type="ECO:0000256" key="3">
    <source>
        <dbReference type="SAM" id="MobiDB-lite"/>
    </source>
</evidence>
<feature type="coiled-coil region" evidence="2">
    <location>
        <begin position="338"/>
        <end position="365"/>
    </location>
</feature>
<dbReference type="GO" id="GO:0004197">
    <property type="term" value="F:cysteine-type endopeptidase activity"/>
    <property type="evidence" value="ECO:0007669"/>
    <property type="project" value="TreeGrafter"/>
</dbReference>
<feature type="region of interest" description="Disordered" evidence="3">
    <location>
        <begin position="571"/>
        <end position="617"/>
    </location>
</feature>
<dbReference type="EMBL" id="JAACJM010000097">
    <property type="protein sequence ID" value="KAF5347053.1"/>
    <property type="molecule type" value="Genomic_DNA"/>
</dbReference>
<evidence type="ECO:0000313" key="5">
    <source>
        <dbReference type="Proteomes" id="UP000559256"/>
    </source>
</evidence>
<comment type="similarity">
    <text evidence="1">Belongs to the peptidase C14B family.</text>
</comment>
<dbReference type="GO" id="GO:0005737">
    <property type="term" value="C:cytoplasm"/>
    <property type="evidence" value="ECO:0007669"/>
    <property type="project" value="TreeGrafter"/>
</dbReference>
<dbReference type="GO" id="GO:0006508">
    <property type="term" value="P:proteolysis"/>
    <property type="evidence" value="ECO:0007669"/>
    <property type="project" value="TreeGrafter"/>
</dbReference>
<sequence>MSRQPTFHAILVAINEYDGTGFLPLKSALSDSGKIRSLLKRLGAEDANITCLLDADATKDNILKAIASLTTKAKRDDPIVFFFSGYSASNPSDSAVKSGVICPVDVLKPKGGGIPEHALLQAFDQVSKRCGNNITLLLDCTAKVFAFNKPESCVIVMPDEASEIPGEGGLFTKAIVDVLDPDKRPFKSMTVWSFVGHLKVVMEAQIHCVGSNVNRVLFDMGSDERGHHALISGHTSKDGSVILNAGAVHGVRPQATYGIYASNVGNYIGEPLGQLYVDRRDDFEATLRSSDNYKNLDLPPFFFAAEQRDYCDPLRVFALDQDTKLPDGIGGWSPASGVEEANIAVQKEKRANVTLEEEANLAVQKEKRASVTPEEETNLAVQKAKVANVTPEKTRFKWRWCGVTGAEKCGREAFDDPRTQDELQRDIRRAARFNSHLTTTSPDKSSISFRADGRIKLVELPLKAGKEVEAYCLTVYNDSDFSVWPYVFMYDPDGFIIDSWYMPAIPTLGSSSPPLAKKDRRCFGLNDNTSLVFQYRPDRDYDFLYLKVFLTKEWTDLSSLKQWHISSTEDKLRDYRREGNEPSSEGRSTDPGEEKEKPTGRNPPLKQGPDSNWASMRIDIVQKYLHPPN</sequence>
<evidence type="ECO:0000256" key="1">
    <source>
        <dbReference type="ARBA" id="ARBA00009005"/>
    </source>
</evidence>
<dbReference type="PANTHER" id="PTHR48104">
    <property type="entry name" value="METACASPASE-4"/>
    <property type="match status" value="1"/>
</dbReference>
<protein>
    <recommendedName>
        <fullName evidence="6">Caspase domain-containing protein</fullName>
    </recommendedName>
</protein>